<organism evidence="1 2">
    <name type="scientific">Caerostris extrusa</name>
    <name type="common">Bark spider</name>
    <name type="synonym">Caerostris bankana</name>
    <dbReference type="NCBI Taxonomy" id="172846"/>
    <lineage>
        <taxon>Eukaryota</taxon>
        <taxon>Metazoa</taxon>
        <taxon>Ecdysozoa</taxon>
        <taxon>Arthropoda</taxon>
        <taxon>Chelicerata</taxon>
        <taxon>Arachnida</taxon>
        <taxon>Araneae</taxon>
        <taxon>Araneomorphae</taxon>
        <taxon>Entelegynae</taxon>
        <taxon>Araneoidea</taxon>
        <taxon>Araneidae</taxon>
        <taxon>Caerostris</taxon>
    </lineage>
</organism>
<keyword evidence="2" id="KW-1185">Reference proteome</keyword>
<gene>
    <name evidence="1" type="ORF">CEXT_96611</name>
</gene>
<comment type="caution">
    <text evidence="1">The sequence shown here is derived from an EMBL/GenBank/DDBJ whole genome shotgun (WGS) entry which is preliminary data.</text>
</comment>
<protein>
    <submittedName>
        <fullName evidence="1">Uncharacterized protein</fullName>
    </submittedName>
</protein>
<evidence type="ECO:0000313" key="2">
    <source>
        <dbReference type="Proteomes" id="UP001054945"/>
    </source>
</evidence>
<dbReference type="Proteomes" id="UP001054945">
    <property type="component" value="Unassembled WGS sequence"/>
</dbReference>
<dbReference type="AlphaFoldDB" id="A0AAV4XMX1"/>
<sequence length="134" mass="15584">MPSRQRNYEENNITSQFCFGFLVQAFHYGVFRNECPNEKNIRGFLDILIAFNKRCHFLESTLLLADRFDKLDTIMILTLVIVTGPFPQQHSIPTTQQRTKIMGHSRGTSEIKVRHLLLPFLNAVPLPLTYHPLR</sequence>
<proteinExistence type="predicted"/>
<evidence type="ECO:0000313" key="1">
    <source>
        <dbReference type="EMBL" id="GIY95179.1"/>
    </source>
</evidence>
<name>A0AAV4XMX1_CAEEX</name>
<accession>A0AAV4XMX1</accession>
<dbReference type="EMBL" id="BPLR01017879">
    <property type="protein sequence ID" value="GIY95179.1"/>
    <property type="molecule type" value="Genomic_DNA"/>
</dbReference>
<reference evidence="1 2" key="1">
    <citation type="submission" date="2021-06" db="EMBL/GenBank/DDBJ databases">
        <title>Caerostris extrusa draft genome.</title>
        <authorList>
            <person name="Kono N."/>
            <person name="Arakawa K."/>
        </authorList>
    </citation>
    <scope>NUCLEOTIDE SEQUENCE [LARGE SCALE GENOMIC DNA]</scope>
</reference>